<evidence type="ECO:0000313" key="3">
    <source>
        <dbReference type="Proteomes" id="UP000024635"/>
    </source>
</evidence>
<evidence type="ECO:0000313" key="2">
    <source>
        <dbReference type="EMBL" id="EYC00131.1"/>
    </source>
</evidence>
<comment type="caution">
    <text evidence="2">The sequence shown here is derived from an EMBL/GenBank/DDBJ whole genome shotgun (WGS) entry which is preliminary data.</text>
</comment>
<proteinExistence type="predicted"/>
<organism evidence="2 3">
    <name type="scientific">Ancylostoma ceylanicum</name>
    <dbReference type="NCBI Taxonomy" id="53326"/>
    <lineage>
        <taxon>Eukaryota</taxon>
        <taxon>Metazoa</taxon>
        <taxon>Ecdysozoa</taxon>
        <taxon>Nematoda</taxon>
        <taxon>Chromadorea</taxon>
        <taxon>Rhabditida</taxon>
        <taxon>Rhabditina</taxon>
        <taxon>Rhabditomorpha</taxon>
        <taxon>Strongyloidea</taxon>
        <taxon>Ancylostomatidae</taxon>
        <taxon>Ancylostomatinae</taxon>
        <taxon>Ancylostoma</taxon>
    </lineage>
</organism>
<sequence length="88" mass="9454">MGRPGGPVTASAIELADNVEDVPLSEGRVNSGLTGFFGKKIGVPHPFCAFAPHHFRDRQTPLSICPPFDGSSPDISPQRKITSSMSWF</sequence>
<protein>
    <submittedName>
        <fullName evidence="2">Uncharacterized protein</fullName>
    </submittedName>
</protein>
<evidence type="ECO:0000256" key="1">
    <source>
        <dbReference type="SAM" id="MobiDB-lite"/>
    </source>
</evidence>
<keyword evidence="3" id="KW-1185">Reference proteome</keyword>
<gene>
    <name evidence="2" type="primary">Acey_s0117.g630</name>
    <name evidence="2" type="ORF">Y032_0117g630</name>
</gene>
<dbReference type="AlphaFoldDB" id="A0A016TBR5"/>
<dbReference type="Proteomes" id="UP000024635">
    <property type="component" value="Unassembled WGS sequence"/>
</dbReference>
<feature type="region of interest" description="Disordered" evidence="1">
    <location>
        <begin position="67"/>
        <end position="88"/>
    </location>
</feature>
<reference evidence="3" key="1">
    <citation type="journal article" date="2015" name="Nat. Genet.">
        <title>The genome and transcriptome of the zoonotic hookworm Ancylostoma ceylanicum identify infection-specific gene families.</title>
        <authorList>
            <person name="Schwarz E.M."/>
            <person name="Hu Y."/>
            <person name="Antoshechkin I."/>
            <person name="Miller M.M."/>
            <person name="Sternberg P.W."/>
            <person name="Aroian R.V."/>
        </authorList>
    </citation>
    <scope>NUCLEOTIDE SEQUENCE</scope>
    <source>
        <strain evidence="3">HY135</strain>
    </source>
</reference>
<accession>A0A016TBR5</accession>
<dbReference type="EMBL" id="JARK01001453">
    <property type="protein sequence ID" value="EYC00131.1"/>
    <property type="molecule type" value="Genomic_DNA"/>
</dbReference>
<name>A0A016TBR5_9BILA</name>
<feature type="compositionally biased region" description="Polar residues" evidence="1">
    <location>
        <begin position="73"/>
        <end position="88"/>
    </location>
</feature>